<feature type="non-terminal residue" evidence="1">
    <location>
        <position position="1"/>
    </location>
</feature>
<feature type="non-terminal residue" evidence="1">
    <location>
        <position position="408"/>
    </location>
</feature>
<dbReference type="OrthoDB" id="3240817at2759"/>
<reference evidence="1 2" key="1">
    <citation type="submission" date="2020-07" db="EMBL/GenBank/DDBJ databases">
        <title>Comparative genomics of pyrophilous fungi reveals a link between fire events and developmental genes.</title>
        <authorList>
            <consortium name="DOE Joint Genome Institute"/>
            <person name="Steindorff A.S."/>
            <person name="Carver A."/>
            <person name="Calhoun S."/>
            <person name="Stillman K."/>
            <person name="Liu H."/>
            <person name="Lipzen A."/>
            <person name="Pangilinan J."/>
            <person name="Labutti K."/>
            <person name="Bruns T.D."/>
            <person name="Grigoriev I.V."/>
        </authorList>
    </citation>
    <scope>NUCLEOTIDE SEQUENCE [LARGE SCALE GENOMIC DNA]</scope>
    <source>
        <strain evidence="1 2">CBS 144469</strain>
    </source>
</reference>
<comment type="caution">
    <text evidence="1">The sequence shown here is derived from an EMBL/GenBank/DDBJ whole genome shotgun (WGS) entry which is preliminary data.</text>
</comment>
<evidence type="ECO:0000313" key="2">
    <source>
        <dbReference type="Proteomes" id="UP000521943"/>
    </source>
</evidence>
<proteinExistence type="predicted"/>
<evidence type="ECO:0008006" key="3">
    <source>
        <dbReference type="Google" id="ProtNLM"/>
    </source>
</evidence>
<organism evidence="1 2">
    <name type="scientific">Ephemerocybe angulata</name>
    <dbReference type="NCBI Taxonomy" id="980116"/>
    <lineage>
        <taxon>Eukaryota</taxon>
        <taxon>Fungi</taxon>
        <taxon>Dikarya</taxon>
        <taxon>Basidiomycota</taxon>
        <taxon>Agaricomycotina</taxon>
        <taxon>Agaricomycetes</taxon>
        <taxon>Agaricomycetidae</taxon>
        <taxon>Agaricales</taxon>
        <taxon>Agaricineae</taxon>
        <taxon>Psathyrellaceae</taxon>
        <taxon>Ephemerocybe</taxon>
    </lineage>
</organism>
<sequence length="408" mass="46267">LWTIYLSDLIFPPCRDDIRLSGVPIRSLEQADDIILLSTSPEGLQRKMTAFFVWCAANAMMVNAIKSAVLIFGTRRPALPPFLFGCNPVEIKTEQTYVGICIRSDSRDIFSNHYTTKSAKATIVGNMVLGLHKMLGSLDPWDARKLYMGLVDPHLTHGCEIIIDTGPSAKSLALLERVFNYLLRRFLGLHARSSVSVLSSETGIIPLRYRRVFIALAFLLYLLRLPEHHYAKLAFRDSVDLLASGKSGWLSDLLHSLQSLPHPVHVPDPLNINEDVVLGIRERVQSSMVSFITEDIHRISSLYLLKDRLEPNERRGSPPTVVPIKFRHYLSMVSYRKHRVALTKILTGCHELAVERLKWAKNDLGENLKIDRPQRLCRFCKASPESPEHALLECNASPSLVLIRREFW</sequence>
<dbReference type="AlphaFoldDB" id="A0A8H6H8Z1"/>
<dbReference type="EMBL" id="JACGCI010000223">
    <property type="protein sequence ID" value="KAF6741672.1"/>
    <property type="molecule type" value="Genomic_DNA"/>
</dbReference>
<evidence type="ECO:0000313" key="1">
    <source>
        <dbReference type="EMBL" id="KAF6741672.1"/>
    </source>
</evidence>
<dbReference type="Proteomes" id="UP000521943">
    <property type="component" value="Unassembled WGS sequence"/>
</dbReference>
<keyword evidence="2" id="KW-1185">Reference proteome</keyword>
<name>A0A8H6H8Z1_9AGAR</name>
<accession>A0A8H6H8Z1</accession>
<protein>
    <recommendedName>
        <fullName evidence="3">Reverse transcriptase</fullName>
    </recommendedName>
</protein>
<gene>
    <name evidence="1" type="ORF">DFP72DRAFT_781956</name>
</gene>